<dbReference type="PANTHER" id="PTHR37422:SF13">
    <property type="entry name" value="LIPOPOLYSACCHARIDE BIOSYNTHESIS PROTEIN PA4999-RELATED"/>
    <property type="match status" value="1"/>
</dbReference>
<feature type="transmembrane region" description="Helical" evidence="5">
    <location>
        <begin position="261"/>
        <end position="279"/>
    </location>
</feature>
<sequence length="437" mass="45657">MIAYICLGIAVALFFIVWHRAGGAAASFVVVVSAVCLPVIDLLTFGQATANTAIAAPTITLATYQLALLGGLLALPVQTVRNVPVLYWMFLAFVGVLAVAQGQTDAHTLSGVLHWGAAVLAWGVGAAVAQSAAQSGLPTERFIAIVAAFIVGWHALFVVLQLAGVRAVGTVEAGITELARVSGAAGHSGNLGKIMLLLVMILLPVTRSDDKAARRWAVVTVSSAAVLTALTFSRANTVAIGILIGTWLVLGPGIRFSKRVAVILVAIIVAIPIVDILILRSQYDPDGGSRPRLMAAAIEQISQTLWLGVGPNNYLEVVGRFDSLAAGGLPVHSAFLLALAELGLICCILLGIPLILLMTQSLRNLPGSSPAKSYAIALVAATPGILIVAGTGWGILRGQFLVLLFFALGYMGAAQKYRRLHFETFAHRTANRLVANG</sequence>
<dbReference type="InterPro" id="IPR007016">
    <property type="entry name" value="O-antigen_ligase-rel_domated"/>
</dbReference>
<evidence type="ECO:0000256" key="5">
    <source>
        <dbReference type="SAM" id="Phobius"/>
    </source>
</evidence>
<dbReference type="Pfam" id="PF04932">
    <property type="entry name" value="Wzy_C"/>
    <property type="match status" value="1"/>
</dbReference>
<keyword evidence="8" id="KW-1185">Reference proteome</keyword>
<feature type="transmembrane region" description="Helical" evidence="5">
    <location>
        <begin position="112"/>
        <end position="130"/>
    </location>
</feature>
<feature type="domain" description="O-antigen ligase-related" evidence="6">
    <location>
        <begin position="224"/>
        <end position="349"/>
    </location>
</feature>
<comment type="caution">
    <text evidence="7">The sequence shown here is derived from an EMBL/GenBank/DDBJ whole genome shotgun (WGS) entry which is preliminary data.</text>
</comment>
<dbReference type="PANTHER" id="PTHR37422">
    <property type="entry name" value="TEICHURONIC ACID BIOSYNTHESIS PROTEIN TUAE"/>
    <property type="match status" value="1"/>
</dbReference>
<gene>
    <name evidence="7" type="ORF">HF576_10735</name>
</gene>
<name>A0ABX1KBC2_9MICO</name>
<feature type="transmembrane region" description="Helical" evidence="5">
    <location>
        <begin position="184"/>
        <end position="203"/>
    </location>
</feature>
<keyword evidence="2 5" id="KW-0812">Transmembrane</keyword>
<evidence type="ECO:0000313" key="8">
    <source>
        <dbReference type="Proteomes" id="UP001429745"/>
    </source>
</evidence>
<feature type="transmembrane region" description="Helical" evidence="5">
    <location>
        <begin position="371"/>
        <end position="389"/>
    </location>
</feature>
<organism evidence="7 8">
    <name type="scientific">Microbacterium salsuginis</name>
    <dbReference type="NCBI Taxonomy" id="2722803"/>
    <lineage>
        <taxon>Bacteria</taxon>
        <taxon>Bacillati</taxon>
        <taxon>Actinomycetota</taxon>
        <taxon>Actinomycetes</taxon>
        <taxon>Micrococcales</taxon>
        <taxon>Microbacteriaceae</taxon>
        <taxon>Microbacterium</taxon>
    </lineage>
</organism>
<dbReference type="GO" id="GO:0016874">
    <property type="term" value="F:ligase activity"/>
    <property type="evidence" value="ECO:0007669"/>
    <property type="project" value="UniProtKB-KW"/>
</dbReference>
<dbReference type="InterPro" id="IPR051533">
    <property type="entry name" value="WaaL-like"/>
</dbReference>
<dbReference type="RefSeq" id="WP_168912836.1">
    <property type="nucleotide sequence ID" value="NZ_JABACI010000003.1"/>
</dbReference>
<dbReference type="EMBL" id="JABACI010000003">
    <property type="protein sequence ID" value="NLP84328.1"/>
    <property type="molecule type" value="Genomic_DNA"/>
</dbReference>
<feature type="transmembrane region" description="Helical" evidence="5">
    <location>
        <begin position="82"/>
        <end position="100"/>
    </location>
</feature>
<protein>
    <submittedName>
        <fullName evidence="7">O-antigen ligase family protein</fullName>
    </submittedName>
</protein>
<evidence type="ECO:0000256" key="4">
    <source>
        <dbReference type="ARBA" id="ARBA00023136"/>
    </source>
</evidence>
<evidence type="ECO:0000256" key="1">
    <source>
        <dbReference type="ARBA" id="ARBA00004141"/>
    </source>
</evidence>
<reference evidence="7 8" key="1">
    <citation type="submission" date="2020-04" db="EMBL/GenBank/DDBJ databases">
        <title>CFH 90308 Microbacterium sp.</title>
        <authorList>
            <person name="Nie G."/>
            <person name="Ming H."/>
            <person name="Xia T."/>
        </authorList>
    </citation>
    <scope>NUCLEOTIDE SEQUENCE [LARGE SCALE GENOMIC DNA]</scope>
    <source>
        <strain evidence="7 8">CFH 90308</strain>
    </source>
</reference>
<evidence type="ECO:0000256" key="2">
    <source>
        <dbReference type="ARBA" id="ARBA00022692"/>
    </source>
</evidence>
<keyword evidence="4 5" id="KW-0472">Membrane</keyword>
<accession>A0ABX1KBC2</accession>
<feature type="transmembrane region" description="Helical" evidence="5">
    <location>
        <begin position="334"/>
        <end position="359"/>
    </location>
</feature>
<feature type="transmembrane region" description="Helical" evidence="5">
    <location>
        <begin position="142"/>
        <end position="164"/>
    </location>
</feature>
<keyword evidence="3 5" id="KW-1133">Transmembrane helix</keyword>
<keyword evidence="7" id="KW-0436">Ligase</keyword>
<evidence type="ECO:0000259" key="6">
    <source>
        <dbReference type="Pfam" id="PF04932"/>
    </source>
</evidence>
<proteinExistence type="predicted"/>
<comment type="subcellular location">
    <subcellularLocation>
        <location evidence="1">Membrane</location>
        <topology evidence="1">Multi-pass membrane protein</topology>
    </subcellularLocation>
</comment>
<feature type="transmembrane region" description="Helical" evidence="5">
    <location>
        <begin position="50"/>
        <end position="75"/>
    </location>
</feature>
<dbReference type="Proteomes" id="UP001429745">
    <property type="component" value="Unassembled WGS sequence"/>
</dbReference>
<evidence type="ECO:0000256" key="3">
    <source>
        <dbReference type="ARBA" id="ARBA00022989"/>
    </source>
</evidence>
<evidence type="ECO:0000313" key="7">
    <source>
        <dbReference type="EMBL" id="NLP84328.1"/>
    </source>
</evidence>